<dbReference type="AlphaFoldDB" id="A0A8J6IXQ6"/>
<dbReference type="EMBL" id="JACOPN010000003">
    <property type="protein sequence ID" value="MBC5716800.1"/>
    <property type="molecule type" value="Genomic_DNA"/>
</dbReference>
<accession>A0A8J6IXQ6</accession>
<comment type="similarity">
    <text evidence="1">Belongs to the aspartokinase family.</text>
</comment>
<proteinExistence type="inferred from homology"/>
<dbReference type="PANTHER" id="PTHR21499:SF67">
    <property type="entry name" value="ASPARTOKINASE 3"/>
    <property type="match status" value="1"/>
</dbReference>
<dbReference type="GO" id="GO:0009089">
    <property type="term" value="P:lysine biosynthetic process via diaminopimelate"/>
    <property type="evidence" value="ECO:0007669"/>
    <property type="project" value="TreeGrafter"/>
</dbReference>
<dbReference type="SUPFAM" id="SSF53633">
    <property type="entry name" value="Carbamate kinase-like"/>
    <property type="match status" value="1"/>
</dbReference>
<keyword evidence="3" id="KW-0418">Kinase</keyword>
<name>A0A8J6IXQ6_9FIRM</name>
<evidence type="ECO:0000259" key="2">
    <source>
        <dbReference type="Pfam" id="PF00696"/>
    </source>
</evidence>
<sequence length="320" mass="35767">MITVKFGGTSLADAQHIRHAAEIIRSNPERRFVVVSAPGKRFSEDIKITDMLIRFQSSGAPRDFLPIEERFEEIIRELGITLDLSADYAEMRNEPHNADYMASCGEYLSARIMAAYLDWPFVDTEFCVFFDEKGRLDRRRTKQALQEKLGGLEHAVLPGYYGAMPDGQVHTFSRGGSDISGALVAAAMGADVYENWTDVDGMLTADPRIVSQAVTIPAITYAELQEMTYQGATVLHEDAVRPAWDAGIPIHICNTFHPEAAGTWIRSENVLHENPVTGVAGRKGFSIILIEKEKMNAMVGYVRKTLSCLEHHQVPFFREQ</sequence>
<evidence type="ECO:0000313" key="3">
    <source>
        <dbReference type="EMBL" id="MBC5716800.1"/>
    </source>
</evidence>
<dbReference type="InterPro" id="IPR036393">
    <property type="entry name" value="AceGlu_kinase-like_sf"/>
</dbReference>
<evidence type="ECO:0000313" key="4">
    <source>
        <dbReference type="Proteomes" id="UP000602260"/>
    </source>
</evidence>
<dbReference type="RefSeq" id="WP_186878145.1">
    <property type="nucleotide sequence ID" value="NZ_JACOPN010000003.1"/>
</dbReference>
<protein>
    <submittedName>
        <fullName evidence="3">Aspartate kinase</fullName>
    </submittedName>
</protein>
<dbReference type="InterPro" id="IPR001048">
    <property type="entry name" value="Asp/Glu/Uridylate_kinase"/>
</dbReference>
<gene>
    <name evidence="3" type="ORF">H8S55_05610</name>
</gene>
<dbReference type="Pfam" id="PF00696">
    <property type="entry name" value="AA_kinase"/>
    <property type="match status" value="1"/>
</dbReference>
<feature type="domain" description="Aspartate/glutamate/uridylate kinase" evidence="2">
    <location>
        <begin position="4"/>
        <end position="254"/>
    </location>
</feature>
<evidence type="ECO:0000256" key="1">
    <source>
        <dbReference type="ARBA" id="ARBA00010122"/>
    </source>
</evidence>
<organism evidence="3 4">
    <name type="scientific">Flintibacter faecis</name>
    <dbReference type="NCBI Taxonomy" id="2763047"/>
    <lineage>
        <taxon>Bacteria</taxon>
        <taxon>Bacillati</taxon>
        <taxon>Bacillota</taxon>
        <taxon>Clostridia</taxon>
        <taxon>Eubacteriales</taxon>
        <taxon>Flintibacter</taxon>
    </lineage>
</organism>
<dbReference type="PANTHER" id="PTHR21499">
    <property type="entry name" value="ASPARTATE KINASE"/>
    <property type="match status" value="1"/>
</dbReference>
<dbReference type="GO" id="GO:0005829">
    <property type="term" value="C:cytosol"/>
    <property type="evidence" value="ECO:0007669"/>
    <property type="project" value="TreeGrafter"/>
</dbReference>
<keyword evidence="3" id="KW-0808">Transferase</keyword>
<keyword evidence="4" id="KW-1185">Reference proteome</keyword>
<reference evidence="3" key="1">
    <citation type="submission" date="2020-08" db="EMBL/GenBank/DDBJ databases">
        <title>Genome public.</title>
        <authorList>
            <person name="Liu C."/>
            <person name="Sun Q."/>
        </authorList>
    </citation>
    <scope>NUCLEOTIDE SEQUENCE</scope>
    <source>
        <strain evidence="3">BX5</strain>
    </source>
</reference>
<dbReference type="Gene3D" id="3.30.2130.10">
    <property type="entry name" value="VC0802-like"/>
    <property type="match status" value="1"/>
</dbReference>
<comment type="caution">
    <text evidence="3">The sequence shown here is derived from an EMBL/GenBank/DDBJ whole genome shotgun (WGS) entry which is preliminary data.</text>
</comment>
<dbReference type="GO" id="GO:0004072">
    <property type="term" value="F:aspartate kinase activity"/>
    <property type="evidence" value="ECO:0007669"/>
    <property type="project" value="TreeGrafter"/>
</dbReference>
<dbReference type="Gene3D" id="3.40.1160.10">
    <property type="entry name" value="Acetylglutamate kinase-like"/>
    <property type="match status" value="1"/>
</dbReference>
<dbReference type="GO" id="GO:0009090">
    <property type="term" value="P:homoserine biosynthetic process"/>
    <property type="evidence" value="ECO:0007669"/>
    <property type="project" value="TreeGrafter"/>
</dbReference>
<dbReference type="Proteomes" id="UP000602260">
    <property type="component" value="Unassembled WGS sequence"/>
</dbReference>